<name>A0AAV5SL19_9BILA</name>
<organism evidence="2 3">
    <name type="scientific">Pristionchus entomophagus</name>
    <dbReference type="NCBI Taxonomy" id="358040"/>
    <lineage>
        <taxon>Eukaryota</taxon>
        <taxon>Metazoa</taxon>
        <taxon>Ecdysozoa</taxon>
        <taxon>Nematoda</taxon>
        <taxon>Chromadorea</taxon>
        <taxon>Rhabditida</taxon>
        <taxon>Rhabditina</taxon>
        <taxon>Diplogasteromorpha</taxon>
        <taxon>Diplogasteroidea</taxon>
        <taxon>Neodiplogasteridae</taxon>
        <taxon>Pristionchus</taxon>
    </lineage>
</organism>
<sequence>SSLEEAVSAISIDQNDDNPENIPDKETNNDENTLLGIPREMIIKIIEQKCFALEDRMNLRLTCKAMVSIVAECDYHAISKLSYKLTISRDRIDNRGTTTDHGYASFSLAQRGTEMPQEKRYITTIEGLFKDTIKIEEGRHEVFLRQLSRLFRHAYIEEVYLDHFDFRSGAPDTLLNVQHLLRLSDSISCDTLGIDLSGKCYAPCAFDVINKLNPRKTLELSPNTSVTIDQELLQNLPPVPYLVIKMSSSFRISDETVVAMVAKHRFISLGERSQSLHPDTLIKATKIIAEHIGHSIILTFHIDLVMETLERIGITMEGNDGEETLVSADPSIVVHREVKSNGDTNFEIALFGTKMKILRMFTNQDYRMERRPQMIIGITD</sequence>
<dbReference type="Proteomes" id="UP001432027">
    <property type="component" value="Unassembled WGS sequence"/>
</dbReference>
<keyword evidence="3" id="KW-1185">Reference proteome</keyword>
<evidence type="ECO:0008006" key="4">
    <source>
        <dbReference type="Google" id="ProtNLM"/>
    </source>
</evidence>
<comment type="caution">
    <text evidence="2">The sequence shown here is derived from an EMBL/GenBank/DDBJ whole genome shotgun (WGS) entry which is preliminary data.</text>
</comment>
<evidence type="ECO:0000313" key="3">
    <source>
        <dbReference type="Proteomes" id="UP001432027"/>
    </source>
</evidence>
<protein>
    <recommendedName>
        <fullName evidence="4">F-box domain-containing protein</fullName>
    </recommendedName>
</protein>
<gene>
    <name evidence="2" type="ORF">PENTCL1PPCAC_6116</name>
</gene>
<feature type="non-terminal residue" evidence="2">
    <location>
        <position position="1"/>
    </location>
</feature>
<feature type="region of interest" description="Disordered" evidence="1">
    <location>
        <begin position="7"/>
        <end position="31"/>
    </location>
</feature>
<accession>A0AAV5SL19</accession>
<evidence type="ECO:0000313" key="2">
    <source>
        <dbReference type="EMBL" id="GMS83941.1"/>
    </source>
</evidence>
<dbReference type="EMBL" id="BTSX01000002">
    <property type="protein sequence ID" value="GMS83941.1"/>
    <property type="molecule type" value="Genomic_DNA"/>
</dbReference>
<reference evidence="2" key="1">
    <citation type="submission" date="2023-10" db="EMBL/GenBank/DDBJ databases">
        <title>Genome assembly of Pristionchus species.</title>
        <authorList>
            <person name="Yoshida K."/>
            <person name="Sommer R.J."/>
        </authorList>
    </citation>
    <scope>NUCLEOTIDE SEQUENCE</scope>
    <source>
        <strain evidence="2">RS0144</strain>
    </source>
</reference>
<proteinExistence type="predicted"/>
<evidence type="ECO:0000256" key="1">
    <source>
        <dbReference type="SAM" id="MobiDB-lite"/>
    </source>
</evidence>
<dbReference type="AlphaFoldDB" id="A0AAV5SL19"/>